<name>A0A2W1LQK9_9BACL</name>
<gene>
    <name evidence="1" type="ORF">DNH61_24045</name>
</gene>
<dbReference type="AlphaFoldDB" id="A0A2W1LQK9"/>
<sequence length="110" mass="12414">MIKYGSDTITELKLTSLVPVRIEVRSDQWVDIELRFDLAAGSAEIPSDLIDLTALVITNLEGMIVQVVPQDEGIDCEYQFTFKEKEQLSKFIQTHAMQDRIAQLVSGQEV</sequence>
<organism evidence="1 2">
    <name type="scientific">Paenibacillus sambharensis</name>
    <dbReference type="NCBI Taxonomy" id="1803190"/>
    <lineage>
        <taxon>Bacteria</taxon>
        <taxon>Bacillati</taxon>
        <taxon>Bacillota</taxon>
        <taxon>Bacilli</taxon>
        <taxon>Bacillales</taxon>
        <taxon>Paenibacillaceae</taxon>
        <taxon>Paenibacillus</taxon>
    </lineage>
</organism>
<evidence type="ECO:0000313" key="2">
    <source>
        <dbReference type="Proteomes" id="UP000249522"/>
    </source>
</evidence>
<comment type="caution">
    <text evidence="1">The sequence shown here is derived from an EMBL/GenBank/DDBJ whole genome shotgun (WGS) entry which is preliminary data.</text>
</comment>
<dbReference type="Proteomes" id="UP000249522">
    <property type="component" value="Unassembled WGS sequence"/>
</dbReference>
<protein>
    <submittedName>
        <fullName evidence="1">Uncharacterized protein</fullName>
    </submittedName>
</protein>
<evidence type="ECO:0000313" key="1">
    <source>
        <dbReference type="EMBL" id="PZD93687.1"/>
    </source>
</evidence>
<accession>A0A2W1LQK9</accession>
<dbReference type="RefSeq" id="WP_111149357.1">
    <property type="nucleotide sequence ID" value="NZ_QKRB01000057.1"/>
</dbReference>
<dbReference type="OrthoDB" id="2930633at2"/>
<proteinExistence type="predicted"/>
<reference evidence="1 2" key="1">
    <citation type="submission" date="2018-06" db="EMBL/GenBank/DDBJ databases">
        <title>Paenibacillus imtechensis sp. nov.</title>
        <authorList>
            <person name="Pinnaka A.K."/>
            <person name="Singh H."/>
            <person name="Kaur M."/>
        </authorList>
    </citation>
    <scope>NUCLEOTIDE SEQUENCE [LARGE SCALE GENOMIC DNA]</scope>
    <source>
        <strain evidence="1 2">SMB1</strain>
    </source>
</reference>
<keyword evidence="2" id="KW-1185">Reference proteome</keyword>
<dbReference type="EMBL" id="QKRB01000057">
    <property type="protein sequence ID" value="PZD93687.1"/>
    <property type="molecule type" value="Genomic_DNA"/>
</dbReference>